<dbReference type="Proteomes" id="UP000326936">
    <property type="component" value="Chromosome"/>
</dbReference>
<organism evidence="1 2">
    <name type="scientific">Vibrio aquimaris</name>
    <dbReference type="NCBI Taxonomy" id="2587862"/>
    <lineage>
        <taxon>Bacteria</taxon>
        <taxon>Pseudomonadati</taxon>
        <taxon>Pseudomonadota</taxon>
        <taxon>Gammaproteobacteria</taxon>
        <taxon>Vibrionales</taxon>
        <taxon>Vibrionaceae</taxon>
        <taxon>Vibrio</taxon>
    </lineage>
</organism>
<evidence type="ECO:0000313" key="1">
    <source>
        <dbReference type="EMBL" id="QFT27364.1"/>
    </source>
</evidence>
<gene>
    <name evidence="1" type="ORF">FIV01_13215</name>
</gene>
<dbReference type="AlphaFoldDB" id="A0A5P9CMA1"/>
<evidence type="ECO:0000313" key="2">
    <source>
        <dbReference type="Proteomes" id="UP000326936"/>
    </source>
</evidence>
<keyword evidence="2" id="KW-1185">Reference proteome</keyword>
<name>A0A5P9CMA1_9VIBR</name>
<sequence length="31" mass="3457">MALEFDNNNAPNVGVESDFFASNSNFDLYIT</sequence>
<accession>A0A5P9CMA1</accession>
<reference evidence="1 2" key="1">
    <citation type="submission" date="2019-10" db="EMBL/GenBank/DDBJ databases">
        <title>Complete genome sequence of Vibrio sp. strain THAF100, isolated from non-filtered water from the water column of tank 6 of a marine aquarium containing stony-coral fragments. Water maintained at 26 degree C.</title>
        <authorList>
            <person name="Ruckert C."/>
            <person name="Franco A."/>
            <person name="Kalinowski J."/>
            <person name="Glaeser S."/>
        </authorList>
    </citation>
    <scope>NUCLEOTIDE SEQUENCE [LARGE SCALE GENOMIC DNA]</scope>
    <source>
        <strain evidence="1 2">THAF100</strain>
    </source>
</reference>
<dbReference type="EMBL" id="CP045350">
    <property type="protein sequence ID" value="QFT27364.1"/>
    <property type="molecule type" value="Genomic_DNA"/>
</dbReference>
<protein>
    <submittedName>
        <fullName evidence="1">Uncharacterized protein</fullName>
    </submittedName>
</protein>
<dbReference type="KEGG" id="vaq:FIV01_13215"/>
<proteinExistence type="predicted"/>